<accession>A0A0F9DM79</accession>
<sequence length="52" mass="5933">KLLDITKYRIVKQLSWGGIPRGNKPDYIKKPADKLAKFFNIGDVMLFHCTPG</sequence>
<dbReference type="AlphaFoldDB" id="A0A0F9DM79"/>
<organism evidence="1">
    <name type="scientific">marine sediment metagenome</name>
    <dbReference type="NCBI Taxonomy" id="412755"/>
    <lineage>
        <taxon>unclassified sequences</taxon>
        <taxon>metagenomes</taxon>
        <taxon>ecological metagenomes</taxon>
    </lineage>
</organism>
<reference evidence="1" key="1">
    <citation type="journal article" date="2015" name="Nature">
        <title>Complex archaea that bridge the gap between prokaryotes and eukaryotes.</title>
        <authorList>
            <person name="Spang A."/>
            <person name="Saw J.H."/>
            <person name="Jorgensen S.L."/>
            <person name="Zaremba-Niedzwiedzka K."/>
            <person name="Martijn J."/>
            <person name="Lind A.E."/>
            <person name="van Eijk R."/>
            <person name="Schleper C."/>
            <person name="Guy L."/>
            <person name="Ettema T.J."/>
        </authorList>
    </citation>
    <scope>NUCLEOTIDE SEQUENCE</scope>
</reference>
<evidence type="ECO:0000313" key="1">
    <source>
        <dbReference type="EMBL" id="KKL62769.1"/>
    </source>
</evidence>
<feature type="non-terminal residue" evidence="1">
    <location>
        <position position="1"/>
    </location>
</feature>
<proteinExistence type="predicted"/>
<gene>
    <name evidence="1" type="ORF">LCGC14_2181910</name>
</gene>
<protein>
    <submittedName>
        <fullName evidence="1">Uncharacterized protein</fullName>
    </submittedName>
</protein>
<dbReference type="EMBL" id="LAZR01028386">
    <property type="protein sequence ID" value="KKL62769.1"/>
    <property type="molecule type" value="Genomic_DNA"/>
</dbReference>
<comment type="caution">
    <text evidence="1">The sequence shown here is derived from an EMBL/GenBank/DDBJ whole genome shotgun (WGS) entry which is preliminary data.</text>
</comment>
<name>A0A0F9DM79_9ZZZZ</name>